<evidence type="ECO:0000256" key="7">
    <source>
        <dbReference type="ARBA" id="ARBA00022967"/>
    </source>
</evidence>
<keyword evidence="6 10" id="KW-0067">ATP-binding</keyword>
<feature type="domain" description="ABC transporter" evidence="9">
    <location>
        <begin position="10"/>
        <end position="246"/>
    </location>
</feature>
<dbReference type="Pfam" id="PF00005">
    <property type="entry name" value="ABC_tran"/>
    <property type="match status" value="2"/>
</dbReference>
<keyword evidence="8" id="KW-0472">Membrane</keyword>
<dbReference type="InterPro" id="IPR050107">
    <property type="entry name" value="ABC_carbohydrate_import_ATPase"/>
</dbReference>
<feature type="domain" description="ABC transporter" evidence="9">
    <location>
        <begin position="259"/>
        <end position="505"/>
    </location>
</feature>
<keyword evidence="2" id="KW-1003">Cell membrane</keyword>
<evidence type="ECO:0000256" key="5">
    <source>
        <dbReference type="ARBA" id="ARBA00022741"/>
    </source>
</evidence>
<organism evidence="10 11">
    <name type="scientific">Agreia bicolorata</name>
    <dbReference type="NCBI Taxonomy" id="110935"/>
    <lineage>
        <taxon>Bacteria</taxon>
        <taxon>Bacillati</taxon>
        <taxon>Actinomycetota</taxon>
        <taxon>Actinomycetes</taxon>
        <taxon>Micrococcales</taxon>
        <taxon>Microbacteriaceae</taxon>
        <taxon>Agreia</taxon>
    </lineage>
</organism>
<dbReference type="GO" id="GO:0005524">
    <property type="term" value="F:ATP binding"/>
    <property type="evidence" value="ECO:0007669"/>
    <property type="project" value="UniProtKB-KW"/>
</dbReference>
<keyword evidence="4" id="KW-0677">Repeat</keyword>
<name>A0A1T4Y8L5_9MICO</name>
<evidence type="ECO:0000313" key="10">
    <source>
        <dbReference type="EMBL" id="SKA98157.1"/>
    </source>
</evidence>
<dbReference type="RefSeq" id="WP_078714702.1">
    <property type="nucleotide sequence ID" value="NZ_FUYG01000006.1"/>
</dbReference>
<dbReference type="EMBL" id="FUYG01000006">
    <property type="protein sequence ID" value="SKA98157.1"/>
    <property type="molecule type" value="Genomic_DNA"/>
</dbReference>
<dbReference type="Proteomes" id="UP000189735">
    <property type="component" value="Unassembled WGS sequence"/>
</dbReference>
<dbReference type="PANTHER" id="PTHR43790:SF3">
    <property type="entry name" value="D-ALLOSE IMPORT ATP-BINDING PROTEIN ALSA-RELATED"/>
    <property type="match status" value="1"/>
</dbReference>
<dbReference type="GO" id="GO:0016887">
    <property type="term" value="F:ATP hydrolysis activity"/>
    <property type="evidence" value="ECO:0007669"/>
    <property type="project" value="InterPro"/>
</dbReference>
<keyword evidence="7" id="KW-1278">Translocase</keyword>
<dbReference type="Gene3D" id="3.40.50.300">
    <property type="entry name" value="P-loop containing nucleotide triphosphate hydrolases"/>
    <property type="match status" value="2"/>
</dbReference>
<dbReference type="InterPro" id="IPR027417">
    <property type="entry name" value="P-loop_NTPase"/>
</dbReference>
<evidence type="ECO:0000256" key="3">
    <source>
        <dbReference type="ARBA" id="ARBA00022597"/>
    </source>
</evidence>
<dbReference type="AlphaFoldDB" id="A0A1T4Y8L5"/>
<gene>
    <name evidence="10" type="ORF">SAMN06295879_2526</name>
</gene>
<accession>A0A1T4Y8L5</accession>
<evidence type="ECO:0000256" key="6">
    <source>
        <dbReference type="ARBA" id="ARBA00022840"/>
    </source>
</evidence>
<dbReference type="InterPro" id="IPR003439">
    <property type="entry name" value="ABC_transporter-like_ATP-bd"/>
</dbReference>
<keyword evidence="3" id="KW-0762">Sugar transport</keyword>
<evidence type="ECO:0000313" key="11">
    <source>
        <dbReference type="Proteomes" id="UP000189735"/>
    </source>
</evidence>
<sequence>MQSESSSAWLQVRGLSKSFGGARALSEVDIDIHRGEVHGLVGANGAGKSTLIRCLAGITAPDMGSVTIDGDDVRISQPRDAEVAGLAFIHQELNLVPHFTAVQNILLGAPKVTRAGIINWKKSRKVAYAAAERIGVQFSLERRVEDLSVAERWLVMISKALVRNATMIAMDEPTASLSDHESAQLFRVIRDLSRDGVAILYVSHRLDEVLELSDRITVFRDGRVTETAVRGQLDKRGLIRAIVGREVIAAGRQDRKATPGTEPLFEAKHVARGSAVKDVSFTLYPGEVLGLGGLVGAGRTELARLAFGADKLEAGSFELRGRPLQPNSVPRAVANGIGLVPEERRSEGLMLEKSVSYNMNVAVLRSLRSVPGLPFLSSSKTRARSNRLVDQLQIKTQNINEPIGGLSGGNQQKALIARWLTPGIQVLFLDEPSRGVDIGARQEIHQAIRDLADRGVGAIVISSDVEELAALCDRVVVMCEGLVSGEVSGDEVTEQNIIELSYAHLQTQGESA</sequence>
<evidence type="ECO:0000256" key="4">
    <source>
        <dbReference type="ARBA" id="ARBA00022737"/>
    </source>
</evidence>
<dbReference type="CDD" id="cd03215">
    <property type="entry name" value="ABC_Carb_Monos_II"/>
    <property type="match status" value="1"/>
</dbReference>
<dbReference type="PANTHER" id="PTHR43790">
    <property type="entry name" value="CARBOHYDRATE TRANSPORT ATP-BINDING PROTEIN MG119-RELATED"/>
    <property type="match status" value="1"/>
</dbReference>
<dbReference type="InterPro" id="IPR003593">
    <property type="entry name" value="AAA+_ATPase"/>
</dbReference>
<dbReference type="PROSITE" id="PS50893">
    <property type="entry name" value="ABC_TRANSPORTER_2"/>
    <property type="match status" value="2"/>
</dbReference>
<evidence type="ECO:0000256" key="2">
    <source>
        <dbReference type="ARBA" id="ARBA00022475"/>
    </source>
</evidence>
<dbReference type="PROSITE" id="PS00211">
    <property type="entry name" value="ABC_TRANSPORTER_1"/>
    <property type="match status" value="1"/>
</dbReference>
<reference evidence="11" key="1">
    <citation type="submission" date="2017-02" db="EMBL/GenBank/DDBJ databases">
        <authorList>
            <person name="Varghese N."/>
            <person name="Submissions S."/>
        </authorList>
    </citation>
    <scope>NUCLEOTIDE SEQUENCE [LARGE SCALE GENOMIC DNA]</scope>
    <source>
        <strain evidence="11">VKM Ac-2052</strain>
    </source>
</reference>
<evidence type="ECO:0000259" key="9">
    <source>
        <dbReference type="PROSITE" id="PS50893"/>
    </source>
</evidence>
<proteinExistence type="predicted"/>
<evidence type="ECO:0000256" key="8">
    <source>
        <dbReference type="ARBA" id="ARBA00023136"/>
    </source>
</evidence>
<keyword evidence="1" id="KW-0813">Transport</keyword>
<keyword evidence="5" id="KW-0547">Nucleotide-binding</keyword>
<protein>
    <submittedName>
        <fullName evidence="10">Monosaccharide ABC transporter ATP-binding protein, CUT2 family</fullName>
    </submittedName>
</protein>
<dbReference type="SMART" id="SM00382">
    <property type="entry name" value="AAA"/>
    <property type="match status" value="2"/>
</dbReference>
<dbReference type="SUPFAM" id="SSF52540">
    <property type="entry name" value="P-loop containing nucleoside triphosphate hydrolases"/>
    <property type="match status" value="2"/>
</dbReference>
<dbReference type="CDD" id="cd03216">
    <property type="entry name" value="ABC_Carb_Monos_I"/>
    <property type="match status" value="1"/>
</dbReference>
<dbReference type="InterPro" id="IPR017871">
    <property type="entry name" value="ABC_transporter-like_CS"/>
</dbReference>
<evidence type="ECO:0000256" key="1">
    <source>
        <dbReference type="ARBA" id="ARBA00022448"/>
    </source>
</evidence>